<evidence type="ECO:0008006" key="4">
    <source>
        <dbReference type="Google" id="ProtNLM"/>
    </source>
</evidence>
<evidence type="ECO:0000256" key="1">
    <source>
        <dbReference type="SAM" id="Phobius"/>
    </source>
</evidence>
<dbReference type="AlphaFoldDB" id="A0A507F7I9"/>
<proteinExistence type="predicted"/>
<reference evidence="2 3" key="1">
    <citation type="journal article" date="2019" name="Sci. Rep.">
        <title>Comparative genomics of chytrid fungi reveal insights into the obligate biotrophic and pathogenic lifestyle of Synchytrium endobioticum.</title>
        <authorList>
            <person name="van de Vossenberg B.T.L.H."/>
            <person name="Warris S."/>
            <person name="Nguyen H.D.T."/>
            <person name="van Gent-Pelzer M.P.E."/>
            <person name="Joly D.L."/>
            <person name="van de Geest H.C."/>
            <person name="Bonants P.J.M."/>
            <person name="Smith D.S."/>
            <person name="Levesque C.A."/>
            <person name="van der Lee T.A.J."/>
        </authorList>
    </citation>
    <scope>NUCLEOTIDE SEQUENCE [LARGE SCALE GENOMIC DNA]</scope>
    <source>
        <strain evidence="2 3">CBS 675.73</strain>
    </source>
</reference>
<dbReference type="InterPro" id="IPR029071">
    <property type="entry name" value="Ubiquitin-like_domsf"/>
</dbReference>
<dbReference type="CDD" id="cd17039">
    <property type="entry name" value="Ubl_ubiquitin_like"/>
    <property type="match status" value="1"/>
</dbReference>
<gene>
    <name evidence="2" type="ORF">CcCBS67573_g06218</name>
</gene>
<accession>A0A507F7I9</accession>
<dbReference type="Proteomes" id="UP000320333">
    <property type="component" value="Unassembled WGS sequence"/>
</dbReference>
<dbReference type="EMBL" id="QEAP01000254">
    <property type="protein sequence ID" value="TPX71338.1"/>
    <property type="molecule type" value="Genomic_DNA"/>
</dbReference>
<keyword evidence="1" id="KW-0472">Membrane</keyword>
<keyword evidence="1" id="KW-0812">Transmembrane</keyword>
<evidence type="ECO:0000313" key="2">
    <source>
        <dbReference type="EMBL" id="TPX71338.1"/>
    </source>
</evidence>
<keyword evidence="3" id="KW-1185">Reference proteome</keyword>
<evidence type="ECO:0000313" key="3">
    <source>
        <dbReference type="Proteomes" id="UP000320333"/>
    </source>
</evidence>
<name>A0A507F7I9_9FUNG</name>
<feature type="transmembrane region" description="Helical" evidence="1">
    <location>
        <begin position="182"/>
        <end position="201"/>
    </location>
</feature>
<keyword evidence="1" id="KW-1133">Transmembrane helix</keyword>
<organism evidence="2 3">
    <name type="scientific">Chytriomyces confervae</name>
    <dbReference type="NCBI Taxonomy" id="246404"/>
    <lineage>
        <taxon>Eukaryota</taxon>
        <taxon>Fungi</taxon>
        <taxon>Fungi incertae sedis</taxon>
        <taxon>Chytridiomycota</taxon>
        <taxon>Chytridiomycota incertae sedis</taxon>
        <taxon>Chytridiomycetes</taxon>
        <taxon>Chytridiales</taxon>
        <taxon>Chytriomycetaceae</taxon>
        <taxon>Chytriomyces</taxon>
    </lineage>
</organism>
<protein>
    <recommendedName>
        <fullName evidence="4">Ubiquitin-like domain-containing protein</fullName>
    </recommendedName>
</protein>
<dbReference type="SUPFAM" id="SSF54236">
    <property type="entry name" value="Ubiquitin-like"/>
    <property type="match status" value="1"/>
</dbReference>
<sequence length="209" mass="22567">MSANPKPLTVFVAVAERRTIIVTIPKDATVADLKSAVHNQQGDSMEGAVVSTGTKVWKDEDKLFDMDGASSNVIKVAISIPESQKQAAKKKPSVRIGRVGNESSCATCTNASTNRCMTCGKLFCKTCMDAGDGHSPAQVEEASDKKKRVTFSVSMECKRCASEIESPQLFERSAGKWKQNRWYILLVVALVIIAAIVLNVSPPKAAPKH</sequence>
<comment type="caution">
    <text evidence="2">The sequence shown here is derived from an EMBL/GenBank/DDBJ whole genome shotgun (WGS) entry which is preliminary data.</text>
</comment>
<dbReference type="OrthoDB" id="2105591at2759"/>